<gene>
    <name evidence="2" type="ORF">GALL_483630</name>
</gene>
<evidence type="ECO:0008006" key="3">
    <source>
        <dbReference type="Google" id="ProtNLM"/>
    </source>
</evidence>
<protein>
    <recommendedName>
        <fullName evidence="3">EF-hand domain-containing protein</fullName>
    </recommendedName>
</protein>
<dbReference type="AlphaFoldDB" id="A0A1J5PF75"/>
<organism evidence="2">
    <name type="scientific">mine drainage metagenome</name>
    <dbReference type="NCBI Taxonomy" id="410659"/>
    <lineage>
        <taxon>unclassified sequences</taxon>
        <taxon>metagenomes</taxon>
        <taxon>ecological metagenomes</taxon>
    </lineage>
</organism>
<sequence>MRGYFCQPTDPIDHRSAGASQHMKPSAALRTTQQSTFNAQGIKLHRAIKTTFQEFDQSRRGFVE</sequence>
<accession>A0A1J5PF75</accession>
<evidence type="ECO:0000313" key="2">
    <source>
        <dbReference type="EMBL" id="OIQ70030.1"/>
    </source>
</evidence>
<comment type="caution">
    <text evidence="2">The sequence shown here is derived from an EMBL/GenBank/DDBJ whole genome shotgun (WGS) entry which is preliminary data.</text>
</comment>
<name>A0A1J5PF75_9ZZZZ</name>
<evidence type="ECO:0000256" key="1">
    <source>
        <dbReference type="SAM" id="MobiDB-lite"/>
    </source>
</evidence>
<reference evidence="2" key="1">
    <citation type="submission" date="2016-10" db="EMBL/GenBank/DDBJ databases">
        <title>Sequence of Gallionella enrichment culture.</title>
        <authorList>
            <person name="Poehlein A."/>
            <person name="Muehling M."/>
            <person name="Daniel R."/>
        </authorList>
    </citation>
    <scope>NUCLEOTIDE SEQUENCE</scope>
</reference>
<dbReference type="EMBL" id="MLJW01004405">
    <property type="protein sequence ID" value="OIQ70030.1"/>
    <property type="molecule type" value="Genomic_DNA"/>
</dbReference>
<feature type="region of interest" description="Disordered" evidence="1">
    <location>
        <begin position="1"/>
        <end position="31"/>
    </location>
</feature>
<proteinExistence type="predicted"/>